<accession>A0AAU7QRR4</accession>
<evidence type="ECO:0000256" key="1">
    <source>
        <dbReference type="ARBA" id="ARBA00007698"/>
    </source>
</evidence>
<comment type="function">
    <text evidence="6">Binds directly to 23S ribosomal RNA and is necessary for the in vitro assembly process of the 50S ribosomal subunit. It is not involved in the protein synthesizing functions of that subunit.</text>
</comment>
<dbReference type="GO" id="GO:1990904">
    <property type="term" value="C:ribonucleoprotein complex"/>
    <property type="evidence" value="ECO:0007669"/>
    <property type="project" value="UniProtKB-KW"/>
</dbReference>
<reference evidence="7" key="1">
    <citation type="submission" date="2024-06" db="EMBL/GenBank/DDBJ databases">
        <title>Diversity, functionality, and evolutionary history of bacterial symbionts in false click beetles (Coleoptera, Throscidae).</title>
        <authorList>
            <person name="Wierz J.C."/>
            <person name="Malm H."/>
            <person name="Kaltenpoth M."/>
            <person name="Engl T."/>
        </authorList>
    </citation>
    <scope>NUCLEOTIDE SEQUENCE</scope>
    <source>
        <strain evidence="7">Tduv</strain>
    </source>
</reference>
<evidence type="ECO:0000313" key="7">
    <source>
        <dbReference type="EMBL" id="XBT18431.1"/>
    </source>
</evidence>
<dbReference type="InterPro" id="IPR005813">
    <property type="entry name" value="Ribosomal_bL20"/>
</dbReference>
<evidence type="ECO:0000256" key="3">
    <source>
        <dbReference type="ARBA" id="ARBA00022884"/>
    </source>
</evidence>
<dbReference type="InterPro" id="IPR035566">
    <property type="entry name" value="Ribosomal_protein_bL20_C"/>
</dbReference>
<organism evidence="7">
    <name type="scientific">Candidatus Shikimatogenerans sp. Tduv</name>
    <dbReference type="NCBI Taxonomy" id="3158567"/>
    <lineage>
        <taxon>Bacteria</taxon>
        <taxon>Pseudomonadati</taxon>
        <taxon>Bacteroidota</taxon>
        <taxon>Flavobacteriia</taxon>
        <taxon>Flavobacteriales</taxon>
        <taxon>Candidatus Shikimatogenerans</taxon>
    </lineage>
</organism>
<dbReference type="GO" id="GO:0005840">
    <property type="term" value="C:ribosome"/>
    <property type="evidence" value="ECO:0007669"/>
    <property type="project" value="UniProtKB-KW"/>
</dbReference>
<dbReference type="SUPFAM" id="SSF74731">
    <property type="entry name" value="Ribosomal protein L20"/>
    <property type="match status" value="1"/>
</dbReference>
<protein>
    <recommendedName>
        <fullName evidence="6">50S ribosomal protein L20</fullName>
    </recommendedName>
</protein>
<dbReference type="GO" id="GO:0019843">
    <property type="term" value="F:rRNA binding"/>
    <property type="evidence" value="ECO:0007669"/>
    <property type="project" value="UniProtKB-KW"/>
</dbReference>
<dbReference type="GO" id="GO:0003735">
    <property type="term" value="F:structural constituent of ribosome"/>
    <property type="evidence" value="ECO:0007669"/>
    <property type="project" value="InterPro"/>
</dbReference>
<keyword evidence="4 6" id="KW-0689">Ribosomal protein</keyword>
<dbReference type="NCBIfam" id="TIGR01032">
    <property type="entry name" value="rplT_bact"/>
    <property type="match status" value="1"/>
</dbReference>
<dbReference type="Gene3D" id="6.10.160.10">
    <property type="match status" value="1"/>
</dbReference>
<dbReference type="EMBL" id="CP157894">
    <property type="protein sequence ID" value="XBT18431.1"/>
    <property type="molecule type" value="Genomic_DNA"/>
</dbReference>
<dbReference type="InterPro" id="IPR049946">
    <property type="entry name" value="RIBOSOMAL_L20_CS"/>
</dbReference>
<sequence>MNKSTNSVASRKRKKKILKKAKGYYGGKSKLYTIAKNSVEKSLVYSYIGRKIKKRNMKKIWILRINAFAKSNNLKYSFLINRLKKKKILLNRKSLTFLINNYYNIMLKIINSI</sequence>
<evidence type="ECO:0000256" key="5">
    <source>
        <dbReference type="ARBA" id="ARBA00023274"/>
    </source>
</evidence>
<dbReference type="GO" id="GO:0006412">
    <property type="term" value="P:translation"/>
    <property type="evidence" value="ECO:0007669"/>
    <property type="project" value="InterPro"/>
</dbReference>
<dbReference type="Gene3D" id="1.10.1900.20">
    <property type="entry name" value="Ribosomal protein L20"/>
    <property type="match status" value="1"/>
</dbReference>
<keyword evidence="5 6" id="KW-0687">Ribonucleoprotein</keyword>
<name>A0AAU7QRR4_9FLAO</name>
<dbReference type="AlphaFoldDB" id="A0AAU7QRR4"/>
<dbReference type="PROSITE" id="PS00937">
    <property type="entry name" value="RIBOSOMAL_L20"/>
    <property type="match status" value="1"/>
</dbReference>
<evidence type="ECO:0000256" key="2">
    <source>
        <dbReference type="ARBA" id="ARBA00022730"/>
    </source>
</evidence>
<dbReference type="Pfam" id="PF00453">
    <property type="entry name" value="Ribosomal_L20"/>
    <property type="match status" value="1"/>
</dbReference>
<keyword evidence="3 6" id="KW-0694">RNA-binding</keyword>
<proteinExistence type="inferred from homology"/>
<dbReference type="PANTHER" id="PTHR10986">
    <property type="entry name" value="39S RIBOSOMAL PROTEIN L20"/>
    <property type="match status" value="1"/>
</dbReference>
<dbReference type="PRINTS" id="PR00062">
    <property type="entry name" value="RIBOSOMALL20"/>
</dbReference>
<keyword evidence="2 6" id="KW-0699">rRNA-binding</keyword>
<dbReference type="CDD" id="cd07026">
    <property type="entry name" value="Ribosomal_L20"/>
    <property type="match status" value="1"/>
</dbReference>
<comment type="similarity">
    <text evidence="1 6">Belongs to the bacterial ribosomal protein bL20 family.</text>
</comment>
<evidence type="ECO:0000256" key="4">
    <source>
        <dbReference type="ARBA" id="ARBA00022980"/>
    </source>
</evidence>
<evidence type="ECO:0000256" key="6">
    <source>
        <dbReference type="RuleBase" id="RU000560"/>
    </source>
</evidence>
<gene>
    <name evidence="7" type="primary">rplT</name>
    <name evidence="7" type="ORF">ABNO50_00325</name>
</gene>